<feature type="region of interest" description="Disordered" evidence="1">
    <location>
        <begin position="1129"/>
        <end position="1161"/>
    </location>
</feature>
<evidence type="ECO:0000313" key="2">
    <source>
        <dbReference type="EMBL" id="KPA78551.1"/>
    </source>
</evidence>
<feature type="region of interest" description="Disordered" evidence="1">
    <location>
        <begin position="1473"/>
        <end position="1498"/>
    </location>
</feature>
<sequence>MGNRFRSSWLHYVSAHVLMVPARQAVEPMATHMAKNRAHDDPSAFTRTHSRVDEATDGAVAGEATTTPSPSPSSSPPFSFLLDVANLPCGAGVRTPASLVSAADPQWMAHVRNASDHSGAFSENTGLRNPLTELLQDTPSVHEEGSNGGREEAALPARVLTSCPKACDTSSGVRSSPLQKAETSAGAAVWSLRVAHTDVQVCADVSSVSLRSFALQELGQRVPSLLFLAEKPYAVGDEDVMDCVACLDNDTTSATVIDSPSRVSDSAGSAVVRAARRVPIEAYAERTPLIQTCGTAALQLSLQRALAAATWLTQTAKEEPGSHTCVSAPCGESPRHLVWHEKDWVVEADGQLAAMEEQLLPLFSQECVNGSTLTCAARKKQPPRQQQQQQLACASSANVPLRAWLPSRWAPSSKSTAMALLSTMVPRTYSAKELKSDLCGCRSHLTADWALPAGAAPHRTACKSWTFRLHKSWLVTGLRQSPPSLPTFAQHSRNSVGAAAGSSAVSLHVCRDEPLRLFNYDLHTGMPLNLLWHRLGLSMKPKQQQQQREEEFGTGLPSLCTRSGGGSRPTASSTPVSPARKADGCNTAASAITFTSTDTWMESSPFQRATRSRQVGWVRMERTSGSSSSRAGRSPQWRLPPGIPSFVIPDDAARVRAPRLTDNAARPSPSSSAVSVPSCCAGVTVPQREWYTGFFAHDAPLWWKDAVLHALRMKASPQDAHRAKTDSNNGGCPQPQMGTSPQNISDHDGGRVLRDGNGYGLIDELIQQRHIPALPDGVVSTVDSGIPNPSAADAANGLTVCVLRLRPFPPTFIKKAEDQKTSSTIPQLFWTTIHDDSSVATVNFVFTLKDILEMHAVVPSVSGDVLRDKPAATALGKKNFLLFMEVKAAFEVLRRATSAADASPNTPYRWWPLLDNFYRTHTVKWEAGDTHRTPFDAMAEEPASASATHGDVHPAHSVDENDFMERSGSQTAVPAYCHPTPLEMAREFVRLVTQPPSARVSSTNAPFELLRCAEHDELVSEGSGQSNNSKGNSPHAMLTEWPRAAYHKLMHVDLFTPSNSSSAQGEENDDGGAEHGEDDDVLDAILDRNGDLLGEGGLDREKAGMAPPDAPQLPFGVEVHRYDEDGTRLYGLESDEGGSIKSSGAADATDAERNNTCAPPPFLLPSVTGHDWPAVDRRPFLRGNHRLEDAIRPPTTSRTALAAGGERQKPPVPYMHFPALPPVAVGTLGIKRARSIVAAHEQSKRYGYLPVGVGWRRDGQQGLGHNKHIEAPSCGRAASTLSANSGSTTSSSDEAAEEAAATAKSESMVDNAANAAETSPQGETFGDGVAVPSSVGIPSSRNVEGKWEQDNATSNVAVSSLESKAAVSALAAGADRVRDDRGAVPGVTGPLDVVETLLHDEERAFLRLWRPWLKYLPPEWPPHIVQPPNSHDSDASFMAGQLSNVIAIAIASDPQLAFPFLRPSRLRACHLRRATSDSHTEDGETVHAEDHRRTSKDESTGVCDDIVQAYDLGLCILHLSYDEVYVNASNLIFQNSVTES</sequence>
<gene>
    <name evidence="2" type="ORF">ABB37_06151</name>
</gene>
<dbReference type="Proteomes" id="UP000037923">
    <property type="component" value="Unassembled WGS sequence"/>
</dbReference>
<organism evidence="2 3">
    <name type="scientific">Leptomonas pyrrhocoris</name>
    <name type="common">Firebug parasite</name>
    <dbReference type="NCBI Taxonomy" id="157538"/>
    <lineage>
        <taxon>Eukaryota</taxon>
        <taxon>Discoba</taxon>
        <taxon>Euglenozoa</taxon>
        <taxon>Kinetoplastea</taxon>
        <taxon>Metakinetoplastina</taxon>
        <taxon>Trypanosomatida</taxon>
        <taxon>Trypanosomatidae</taxon>
        <taxon>Leishmaniinae</taxon>
        <taxon>Leptomonas</taxon>
    </lineage>
</organism>
<feature type="region of interest" description="Disordered" evidence="1">
    <location>
        <begin position="542"/>
        <end position="583"/>
    </location>
</feature>
<feature type="compositionally biased region" description="Low complexity" evidence="1">
    <location>
        <begin position="1277"/>
        <end position="1306"/>
    </location>
</feature>
<dbReference type="VEuPathDB" id="TriTrypDB:LpyrH10_13_0960"/>
<feature type="region of interest" description="Disordered" evidence="1">
    <location>
        <begin position="619"/>
        <end position="644"/>
    </location>
</feature>
<evidence type="ECO:0000313" key="3">
    <source>
        <dbReference type="Proteomes" id="UP000037923"/>
    </source>
</evidence>
<feature type="compositionally biased region" description="Acidic residues" evidence="1">
    <location>
        <begin position="1066"/>
        <end position="1078"/>
    </location>
</feature>
<dbReference type="OrthoDB" id="266322at2759"/>
<feature type="compositionally biased region" description="Polar residues" evidence="1">
    <location>
        <begin position="726"/>
        <end position="744"/>
    </location>
</feature>
<accession>A0A0N0VEP4</accession>
<dbReference type="RefSeq" id="XP_015656990.1">
    <property type="nucleotide sequence ID" value="XM_015804416.1"/>
</dbReference>
<proteinExistence type="predicted"/>
<name>A0A0N0VEP4_LEPPY</name>
<feature type="region of interest" description="Disordered" evidence="1">
    <location>
        <begin position="1262"/>
        <end position="1351"/>
    </location>
</feature>
<comment type="caution">
    <text evidence="2">The sequence shown here is derived from an EMBL/GenBank/DDBJ whole genome shotgun (WGS) entry which is preliminary data.</text>
</comment>
<dbReference type="GeneID" id="26906440"/>
<feature type="compositionally biased region" description="Basic and acidic residues" evidence="1">
    <location>
        <begin position="1474"/>
        <end position="1498"/>
    </location>
</feature>
<reference evidence="2 3" key="1">
    <citation type="submission" date="2015-07" db="EMBL/GenBank/DDBJ databases">
        <title>High-quality genome of monoxenous trypanosomatid Leptomonas pyrrhocoris.</title>
        <authorList>
            <person name="Flegontov P."/>
            <person name="Butenko A."/>
            <person name="Firsov S."/>
            <person name="Vlcek C."/>
            <person name="Logacheva M.D."/>
            <person name="Field M."/>
            <person name="Filatov D."/>
            <person name="Flegontova O."/>
            <person name="Gerasimov E."/>
            <person name="Jackson A.P."/>
            <person name="Kelly S."/>
            <person name="Opperdoes F."/>
            <person name="O'Reilly A."/>
            <person name="Votypka J."/>
            <person name="Yurchenko V."/>
            <person name="Lukes J."/>
        </authorList>
    </citation>
    <scope>NUCLEOTIDE SEQUENCE [LARGE SCALE GENOMIC DNA]</scope>
    <source>
        <strain evidence="2">H10</strain>
    </source>
</reference>
<evidence type="ECO:0000256" key="1">
    <source>
        <dbReference type="SAM" id="MobiDB-lite"/>
    </source>
</evidence>
<dbReference type="OMA" id="AVPAFCH"/>
<feature type="region of interest" description="Disordered" evidence="1">
    <location>
        <begin position="1056"/>
        <end position="1078"/>
    </location>
</feature>
<feature type="region of interest" description="Disordered" evidence="1">
    <location>
        <begin position="721"/>
        <end position="749"/>
    </location>
</feature>
<keyword evidence="3" id="KW-1185">Reference proteome</keyword>
<feature type="compositionally biased region" description="Low complexity" evidence="1">
    <location>
        <begin position="624"/>
        <end position="634"/>
    </location>
</feature>
<feature type="region of interest" description="Disordered" evidence="1">
    <location>
        <begin position="1090"/>
        <end position="1116"/>
    </location>
</feature>
<protein>
    <submittedName>
        <fullName evidence="2">Uncharacterized protein</fullName>
    </submittedName>
</protein>
<dbReference type="EMBL" id="LGTL01000013">
    <property type="protein sequence ID" value="KPA78551.1"/>
    <property type="molecule type" value="Genomic_DNA"/>
</dbReference>